<evidence type="ECO:0000256" key="3">
    <source>
        <dbReference type="ARBA" id="ARBA00023002"/>
    </source>
</evidence>
<dbReference type="InterPro" id="IPR036249">
    <property type="entry name" value="Thioredoxin-like_sf"/>
</dbReference>
<protein>
    <submittedName>
        <fullName evidence="8">DsbA family protein</fullName>
    </submittedName>
</protein>
<evidence type="ECO:0000256" key="2">
    <source>
        <dbReference type="ARBA" id="ARBA00022729"/>
    </source>
</evidence>
<gene>
    <name evidence="8" type="ORF">ABUK86_26320</name>
</gene>
<feature type="compositionally biased region" description="Low complexity" evidence="6">
    <location>
        <begin position="57"/>
        <end position="93"/>
    </location>
</feature>
<feature type="region of interest" description="Disordered" evidence="6">
    <location>
        <begin position="1"/>
        <end position="25"/>
    </location>
</feature>
<feature type="domain" description="Thioredoxin" evidence="7">
    <location>
        <begin position="76"/>
        <end position="268"/>
    </location>
</feature>
<evidence type="ECO:0000313" key="8">
    <source>
        <dbReference type="EMBL" id="MES0837321.1"/>
    </source>
</evidence>
<evidence type="ECO:0000256" key="4">
    <source>
        <dbReference type="ARBA" id="ARBA00023157"/>
    </source>
</evidence>
<dbReference type="PROSITE" id="PS51352">
    <property type="entry name" value="THIOREDOXIN_2"/>
    <property type="match status" value="1"/>
</dbReference>
<accession>A0ABV2A2V2</accession>
<keyword evidence="9" id="KW-1185">Reference proteome</keyword>
<evidence type="ECO:0000256" key="5">
    <source>
        <dbReference type="ARBA" id="ARBA00023284"/>
    </source>
</evidence>
<evidence type="ECO:0000259" key="7">
    <source>
        <dbReference type="PROSITE" id="PS51352"/>
    </source>
</evidence>
<dbReference type="InterPro" id="IPR012336">
    <property type="entry name" value="Thioredoxin-like_fold"/>
</dbReference>
<dbReference type="Pfam" id="PF13462">
    <property type="entry name" value="Thioredoxin_4"/>
    <property type="match status" value="1"/>
</dbReference>
<dbReference type="EMBL" id="JBEQNB010000017">
    <property type="protein sequence ID" value="MES0837321.1"/>
    <property type="molecule type" value="Genomic_DNA"/>
</dbReference>
<dbReference type="PANTHER" id="PTHR13887:SF14">
    <property type="entry name" value="DISULFIDE BOND FORMATION PROTEIN D"/>
    <property type="match status" value="1"/>
</dbReference>
<comment type="caution">
    <text evidence="8">The sequence shown here is derived from an EMBL/GenBank/DDBJ whole genome shotgun (WGS) entry which is preliminary data.</text>
</comment>
<dbReference type="Proteomes" id="UP001432401">
    <property type="component" value="Unassembled WGS sequence"/>
</dbReference>
<comment type="similarity">
    <text evidence="1">Belongs to the thioredoxin family. DsbA subfamily.</text>
</comment>
<reference evidence="8 9" key="1">
    <citation type="submission" date="2024-06" db="EMBL/GenBank/DDBJ databases">
        <authorList>
            <person name="Bataeva Y.V."/>
            <person name="Grigorian L.N."/>
            <person name="Solomentsev V.I."/>
        </authorList>
    </citation>
    <scope>NUCLEOTIDE SEQUENCE [LARGE SCALE GENOMIC DNA]</scope>
    <source>
        <strain evidence="9">SCPM-O-B-12605 (RCAM04882)</strain>
    </source>
</reference>
<dbReference type="SUPFAM" id="SSF52833">
    <property type="entry name" value="Thioredoxin-like"/>
    <property type="match status" value="1"/>
</dbReference>
<proteinExistence type="inferred from homology"/>
<evidence type="ECO:0000313" key="9">
    <source>
        <dbReference type="Proteomes" id="UP001432401"/>
    </source>
</evidence>
<dbReference type="Gene3D" id="3.40.30.10">
    <property type="entry name" value="Glutaredoxin"/>
    <property type="match status" value="1"/>
</dbReference>
<dbReference type="PANTHER" id="PTHR13887">
    <property type="entry name" value="GLUTATHIONE S-TRANSFERASE KAPPA"/>
    <property type="match status" value="1"/>
</dbReference>
<sequence length="279" mass="28743">MSDAPKQGAQPAGRSSGDGTAARGGASWKVPLAAGAALLLVTAAVAVVRFSEDPAEETGAAQEAGASGAPSGSAADGPGDAAPDTAPAGADAPMARRQADDPTALGEVDAPVVMVVYSDYHCPYCGRWVQETQPELEHYVESGDLRIEWRDFPVITDTSEDVARASRAAAEQGAFWEFHEAYYAATEEPGERDPEETLAGVVDELGLDAGRFDEDRAADAAAEQVERDFSEGLSIGVTSTPAFLINGQAVMGAQPLEVFEAVIDSSLEAAGTGDGGGRQ</sequence>
<keyword evidence="3" id="KW-0560">Oxidoreductase</keyword>
<dbReference type="RefSeq" id="WP_352986172.1">
    <property type="nucleotide sequence ID" value="NZ_JBEQNA010000016.1"/>
</dbReference>
<keyword evidence="5" id="KW-0676">Redox-active center</keyword>
<evidence type="ECO:0000256" key="1">
    <source>
        <dbReference type="ARBA" id="ARBA00005791"/>
    </source>
</evidence>
<keyword evidence="4" id="KW-1015">Disulfide bond</keyword>
<feature type="region of interest" description="Disordered" evidence="6">
    <location>
        <begin position="53"/>
        <end position="103"/>
    </location>
</feature>
<evidence type="ECO:0000256" key="6">
    <source>
        <dbReference type="SAM" id="MobiDB-lite"/>
    </source>
</evidence>
<dbReference type="InterPro" id="IPR013766">
    <property type="entry name" value="Thioredoxin_domain"/>
</dbReference>
<organism evidence="8 9">
    <name type="scientific">Nocardiopsis tropica</name>
    <dbReference type="NCBI Taxonomy" id="109330"/>
    <lineage>
        <taxon>Bacteria</taxon>
        <taxon>Bacillati</taxon>
        <taxon>Actinomycetota</taxon>
        <taxon>Actinomycetes</taxon>
        <taxon>Streptosporangiales</taxon>
        <taxon>Nocardiopsidaceae</taxon>
        <taxon>Nocardiopsis</taxon>
    </lineage>
</organism>
<name>A0ABV2A2V2_9ACTN</name>
<keyword evidence="2" id="KW-0732">Signal</keyword>